<feature type="domain" description="C2H2-type" evidence="2">
    <location>
        <begin position="530"/>
        <end position="559"/>
    </location>
</feature>
<dbReference type="Proteomes" id="UP000297527">
    <property type="component" value="Unassembled WGS sequence"/>
</dbReference>
<proteinExistence type="predicted"/>
<evidence type="ECO:0000313" key="3">
    <source>
        <dbReference type="EMBL" id="TGO60814.1"/>
    </source>
</evidence>
<accession>A0A4Z1IJZ6</accession>
<comment type="caution">
    <text evidence="3">The sequence shown here is derived from an EMBL/GenBank/DDBJ whole genome shotgun (WGS) entry which is preliminary data.</text>
</comment>
<protein>
    <recommendedName>
        <fullName evidence="2">C2H2-type domain-containing protein</fullName>
    </recommendedName>
</protein>
<dbReference type="OrthoDB" id="3501905at2759"/>
<sequence length="562" mass="63384">MPISSGFHYISSLPAVNPTGTIDHCEEVVEYFSMLEHASNLYGSEGTGMDFAQDYDSYPSAQIPSPKNNDNDIGHKESCNSYVKVEPYISPKSKHSFYIHDDMPHDYGKLNQHVYPRFLQNLESPLHKNLHTSLPIRSFQNDVANSASISPAFRSHDSEDGANPISKFQPFTSPPPDLESCTDLLQGDSEGRLDTRVYQGGQLANNSITELNSYRKASTEGDYKTQNFSPSSSPYGPVKYDHYGSCSAVYFRQDGSENHLAQPPQILTSYHSITNAAPLGIAPPSSGTNRSDVLTVRPTDLWKNPPKVLGTHWSGAILSNKLSHPSNLSISCQESQSYNDANTSNENISAPSFYPSHASQLPYTQIAYQQYGSNHIDSHSPTLPFPSNGVQIQEGVHSMGRIKSSDLDYIRTVTIDQLCPRSFPSVCLHPQCQCKRTNKPKLYNRYKDWQGHFKRAHHKQYLCGLPNCPNSEKRYGTKAEAKRHRLSVHRFSKADVKHWHCQVPNCQRSTKVFTRGDKYKDHRDRWHGPFPCQYPGCVRGLDHGFKDQDALDKHRRKEHRRG</sequence>
<keyword evidence="4" id="KW-1185">Reference proteome</keyword>
<feature type="region of interest" description="Disordered" evidence="1">
    <location>
        <begin position="151"/>
        <end position="176"/>
    </location>
</feature>
<evidence type="ECO:0000313" key="4">
    <source>
        <dbReference type="Proteomes" id="UP000297527"/>
    </source>
</evidence>
<dbReference type="EMBL" id="PQXN01000032">
    <property type="protein sequence ID" value="TGO60814.1"/>
    <property type="molecule type" value="Genomic_DNA"/>
</dbReference>
<feature type="domain" description="C2H2-type" evidence="2">
    <location>
        <begin position="461"/>
        <end position="489"/>
    </location>
</feature>
<evidence type="ECO:0000259" key="2">
    <source>
        <dbReference type="SMART" id="SM00355"/>
    </source>
</evidence>
<gene>
    <name evidence="3" type="ORF">BCON_0032g00090</name>
</gene>
<evidence type="ECO:0000256" key="1">
    <source>
        <dbReference type="SAM" id="MobiDB-lite"/>
    </source>
</evidence>
<feature type="domain" description="C2H2-type" evidence="2">
    <location>
        <begin position="499"/>
        <end position="527"/>
    </location>
</feature>
<dbReference type="InterPro" id="IPR013087">
    <property type="entry name" value="Znf_C2H2_type"/>
</dbReference>
<name>A0A4Z1IJZ6_9HELO</name>
<reference evidence="3 4" key="1">
    <citation type="submission" date="2017-12" db="EMBL/GenBank/DDBJ databases">
        <title>Comparative genomics of Botrytis spp.</title>
        <authorList>
            <person name="Valero-Jimenez C.A."/>
            <person name="Tapia P."/>
            <person name="Veloso J."/>
            <person name="Silva-Moreno E."/>
            <person name="Staats M."/>
            <person name="Valdes J.H."/>
            <person name="Van Kan J.A.L."/>
        </authorList>
    </citation>
    <scope>NUCLEOTIDE SEQUENCE [LARGE SCALE GENOMIC DNA]</scope>
    <source>
        <strain evidence="3 4">MUCL11595</strain>
    </source>
</reference>
<organism evidence="3 4">
    <name type="scientific">Botryotinia convoluta</name>
    <dbReference type="NCBI Taxonomy" id="54673"/>
    <lineage>
        <taxon>Eukaryota</taxon>
        <taxon>Fungi</taxon>
        <taxon>Dikarya</taxon>
        <taxon>Ascomycota</taxon>
        <taxon>Pezizomycotina</taxon>
        <taxon>Leotiomycetes</taxon>
        <taxon>Helotiales</taxon>
        <taxon>Sclerotiniaceae</taxon>
        <taxon>Botryotinia</taxon>
    </lineage>
</organism>
<dbReference type="AlphaFoldDB" id="A0A4Z1IJZ6"/>
<dbReference type="SMART" id="SM00355">
    <property type="entry name" value="ZnF_C2H2"/>
    <property type="match status" value="3"/>
</dbReference>